<dbReference type="EMBL" id="NOXU01000027">
    <property type="protein sequence ID" value="OYQ34904.1"/>
    <property type="molecule type" value="Genomic_DNA"/>
</dbReference>
<keyword evidence="3" id="KW-1185">Reference proteome</keyword>
<proteinExistence type="predicted"/>
<gene>
    <name evidence="2" type="ORF">CHU95_10005</name>
</gene>
<reference evidence="2 3" key="1">
    <citation type="submission" date="2017-07" db="EMBL/GenBank/DDBJ databases">
        <title>Niveispirillum cyanobacteriorum sp. nov., isolated from cyanobacterial aggregates in a eutrophic lake.</title>
        <authorList>
            <person name="Cai H."/>
        </authorList>
    </citation>
    <scope>NUCLEOTIDE SEQUENCE [LARGE SCALE GENOMIC DNA]</scope>
    <source>
        <strain evidence="3">TH1-14</strain>
    </source>
</reference>
<evidence type="ECO:0000313" key="2">
    <source>
        <dbReference type="EMBL" id="OYQ34904.1"/>
    </source>
</evidence>
<accession>A0A255Z1V2</accession>
<sequence length="68" mass="7164">MEMANGSRCESCTDVALPKRGLDPAKGYQSPIKQGQEEATKAGLTVQPLGVNQPLATGVRGRVLNIVI</sequence>
<feature type="region of interest" description="Disordered" evidence="1">
    <location>
        <begin position="1"/>
        <end position="39"/>
    </location>
</feature>
<organism evidence="2 3">
    <name type="scientific">Niveispirillum lacus</name>
    <dbReference type="NCBI Taxonomy" id="1981099"/>
    <lineage>
        <taxon>Bacteria</taxon>
        <taxon>Pseudomonadati</taxon>
        <taxon>Pseudomonadota</taxon>
        <taxon>Alphaproteobacteria</taxon>
        <taxon>Rhodospirillales</taxon>
        <taxon>Azospirillaceae</taxon>
        <taxon>Niveispirillum</taxon>
    </lineage>
</organism>
<evidence type="ECO:0000256" key="1">
    <source>
        <dbReference type="SAM" id="MobiDB-lite"/>
    </source>
</evidence>
<dbReference type="AlphaFoldDB" id="A0A255Z1V2"/>
<evidence type="ECO:0000313" key="3">
    <source>
        <dbReference type="Proteomes" id="UP000216998"/>
    </source>
</evidence>
<dbReference type="OrthoDB" id="7190660at2"/>
<comment type="caution">
    <text evidence="2">The sequence shown here is derived from an EMBL/GenBank/DDBJ whole genome shotgun (WGS) entry which is preliminary data.</text>
</comment>
<protein>
    <submittedName>
        <fullName evidence="2">Uncharacterized protein</fullName>
    </submittedName>
</protein>
<dbReference type="RefSeq" id="WP_094456189.1">
    <property type="nucleotide sequence ID" value="NZ_NOXU01000027.1"/>
</dbReference>
<name>A0A255Z1V2_9PROT</name>
<dbReference type="Proteomes" id="UP000216998">
    <property type="component" value="Unassembled WGS sequence"/>
</dbReference>